<reference evidence="3" key="1">
    <citation type="journal article" date="2019" name="Int. J. Syst. Evol. Microbiol.">
        <title>The Global Catalogue of Microorganisms (GCM) 10K type strain sequencing project: providing services to taxonomists for standard genome sequencing and annotation.</title>
        <authorList>
            <consortium name="The Broad Institute Genomics Platform"/>
            <consortium name="The Broad Institute Genome Sequencing Center for Infectious Disease"/>
            <person name="Wu L."/>
            <person name="Ma J."/>
        </authorList>
    </citation>
    <scope>NUCLEOTIDE SEQUENCE [LARGE SCALE GENOMIC DNA]</scope>
    <source>
        <strain evidence="3">TBRC 1826</strain>
    </source>
</reference>
<dbReference type="EMBL" id="JBHSBH010000015">
    <property type="protein sequence ID" value="MFC3999076.1"/>
    <property type="molecule type" value="Genomic_DNA"/>
</dbReference>
<keyword evidence="3" id="KW-1185">Reference proteome</keyword>
<dbReference type="Proteomes" id="UP001595847">
    <property type="component" value="Unassembled WGS sequence"/>
</dbReference>
<organism evidence="2 3">
    <name type="scientific">Nocardiopsis sediminis</name>
    <dbReference type="NCBI Taxonomy" id="1778267"/>
    <lineage>
        <taxon>Bacteria</taxon>
        <taxon>Bacillati</taxon>
        <taxon>Actinomycetota</taxon>
        <taxon>Actinomycetes</taxon>
        <taxon>Streptosporangiales</taxon>
        <taxon>Nocardiopsidaceae</taxon>
        <taxon>Nocardiopsis</taxon>
    </lineage>
</organism>
<comment type="caution">
    <text evidence="2">The sequence shown here is derived from an EMBL/GenBank/DDBJ whole genome shotgun (WGS) entry which is preliminary data.</text>
</comment>
<evidence type="ECO:0000313" key="3">
    <source>
        <dbReference type="Proteomes" id="UP001595847"/>
    </source>
</evidence>
<evidence type="ECO:0000256" key="1">
    <source>
        <dbReference type="SAM" id="SignalP"/>
    </source>
</evidence>
<evidence type="ECO:0000313" key="2">
    <source>
        <dbReference type="EMBL" id="MFC3999076.1"/>
    </source>
</evidence>
<gene>
    <name evidence="2" type="ORF">ACFOVU_24370</name>
</gene>
<sequence length="182" mass="18725">MAASAVTRTLTTAFAGLALAAAAPALPATAAESGAAGVHPDGPFAFGDQAAIAFPAGAYPEEYDWDDMRDVTFAVDSVERSGPESVQYRLVIETPELGRVFGVADLRPQCFADGGASDTPTRLPGNVELESGTYIYALECAVPADARELEIGFDQPDPHGEPLAMVFGGTAEAAEATEADGS</sequence>
<name>A0ABV8FWP5_9ACTN</name>
<protein>
    <recommendedName>
        <fullName evidence="4">Lipoprotein</fullName>
    </recommendedName>
</protein>
<accession>A0ABV8FWP5</accession>
<dbReference type="RefSeq" id="WP_378537306.1">
    <property type="nucleotide sequence ID" value="NZ_JBHSBH010000015.1"/>
</dbReference>
<feature type="signal peptide" evidence="1">
    <location>
        <begin position="1"/>
        <end position="30"/>
    </location>
</feature>
<keyword evidence="1" id="KW-0732">Signal</keyword>
<evidence type="ECO:0008006" key="4">
    <source>
        <dbReference type="Google" id="ProtNLM"/>
    </source>
</evidence>
<proteinExistence type="predicted"/>
<feature type="chain" id="PRO_5045849003" description="Lipoprotein" evidence="1">
    <location>
        <begin position="31"/>
        <end position="182"/>
    </location>
</feature>